<dbReference type="PROSITE" id="PS50092">
    <property type="entry name" value="TSP1"/>
    <property type="match status" value="1"/>
</dbReference>
<proteinExistence type="predicted"/>
<dbReference type="SMART" id="SM00209">
    <property type="entry name" value="TSP1"/>
    <property type="match status" value="1"/>
</dbReference>
<dbReference type="Proteomes" id="UP001244341">
    <property type="component" value="Chromosome 9b"/>
</dbReference>
<dbReference type="SUPFAM" id="SSF55486">
    <property type="entry name" value="Metalloproteases ('zincins'), catalytic domain"/>
    <property type="match status" value="1"/>
</dbReference>
<dbReference type="Gene3D" id="2.60.120.380">
    <property type="match status" value="1"/>
</dbReference>
<name>A0ABY8U988_TETOB</name>
<organism evidence="2 3">
    <name type="scientific">Tetradesmus obliquus</name>
    <name type="common">Green alga</name>
    <name type="synonym">Acutodesmus obliquus</name>
    <dbReference type="NCBI Taxonomy" id="3088"/>
    <lineage>
        <taxon>Eukaryota</taxon>
        <taxon>Viridiplantae</taxon>
        <taxon>Chlorophyta</taxon>
        <taxon>core chlorophytes</taxon>
        <taxon>Chlorophyceae</taxon>
        <taxon>CS clade</taxon>
        <taxon>Sphaeropleales</taxon>
        <taxon>Scenedesmaceae</taxon>
        <taxon>Tetradesmus</taxon>
    </lineage>
</organism>
<dbReference type="InterPro" id="IPR000884">
    <property type="entry name" value="TSP1_rpt"/>
</dbReference>
<reference evidence="2 3" key="1">
    <citation type="submission" date="2023-05" db="EMBL/GenBank/DDBJ databases">
        <title>A 100% complete, gapless, phased diploid assembly of the Scenedesmus obliquus UTEX 3031 genome.</title>
        <authorList>
            <person name="Biondi T.C."/>
            <person name="Hanschen E.R."/>
            <person name="Kwon T."/>
            <person name="Eng W."/>
            <person name="Kruse C.P.S."/>
            <person name="Koehler S.I."/>
            <person name="Kunde Y."/>
            <person name="Gleasner C.D."/>
            <person name="You Mak K.T."/>
            <person name="Polle J."/>
            <person name="Hovde B.T."/>
            <person name="Starkenburg S.R."/>
        </authorList>
    </citation>
    <scope>NUCLEOTIDE SEQUENCE [LARGE SCALE GENOMIC DNA]</scope>
    <source>
        <strain evidence="2 3">DOE0152z</strain>
    </source>
</reference>
<dbReference type="EMBL" id="CP126216">
    <property type="protein sequence ID" value="WIA18037.1"/>
    <property type="molecule type" value="Genomic_DNA"/>
</dbReference>
<evidence type="ECO:0008006" key="4">
    <source>
        <dbReference type="Google" id="ProtNLM"/>
    </source>
</evidence>
<accession>A0ABY8U988</accession>
<feature type="compositionally biased region" description="Low complexity" evidence="1">
    <location>
        <begin position="71"/>
        <end position="86"/>
    </location>
</feature>
<feature type="region of interest" description="Disordered" evidence="1">
    <location>
        <begin position="333"/>
        <end position="352"/>
    </location>
</feature>
<evidence type="ECO:0000313" key="3">
    <source>
        <dbReference type="Proteomes" id="UP001244341"/>
    </source>
</evidence>
<feature type="region of interest" description="Disordered" evidence="1">
    <location>
        <begin position="71"/>
        <end position="93"/>
    </location>
</feature>
<evidence type="ECO:0000256" key="1">
    <source>
        <dbReference type="SAM" id="MobiDB-lite"/>
    </source>
</evidence>
<evidence type="ECO:0000313" key="2">
    <source>
        <dbReference type="EMBL" id="WIA18037.1"/>
    </source>
</evidence>
<protein>
    <recommendedName>
        <fullName evidence="4">Peptidase C-terminal archaeal/bacterial domain-containing protein</fullName>
    </recommendedName>
</protein>
<sequence>MLGHEQLGRISSRTGLKGDITTLAAHLDEDDDLGVEPATHSLIYSCGCLVAQATEQQQAAARAAADGVAAAAAQQHAHSHGWQQQQRRAQNTPAAALMPGVPDPTGLTAAEVFSLSSRPQSKYKLVLDFDGNTLIGGAWNSVKKTDKIVTPPYDKDGDNSTFNAEELADIVAIWRAVAEDFAPFDVDVTTADPGDAALTGVGQKAIIGGDSTDWYGVAGGIAFVNSFGRPDLPCFIFPRSLGPNNPKFIWEAVSHELGHTLGLLHDGVLPNPAMPSGTAYYSGQGVWAPLMGIPYYAEVTTWDAGEYSFSNNNQDDLATIGKFLPRAPAQFGSSVSTASPLTATSSSSPSETATATASGVLSSSNQTDFFSFAAAAGPASITVAVTAPFGVGYYGRSNLNAVSTVFDATGAVLATFNPPGPENMGIAAANVTIPSSGVYYVSVAGSGEGNVSIDGYSSYASLGRYSVSVTYASGFTPPAVDCVGAWSSWSVCNASCNQTMTFRITRPAANGGGACVSADGSVRSQPCSGGACLAAIDDPIVIIADITISRETFNMSTNSTNGTAPANGTNNTTVRANPLGSAPPQYAFCKAVVTLKTKAGARLAKAKISGSWSDIDVARSKPTAAAPISLQTRPSGQVVFKSRPWRADLQSPQQPAQNGAISTCVFTVSRVDFPGKTLDRAASVLTQKLTFDGR</sequence>
<gene>
    <name evidence="2" type="ORF">OEZ85_009519</name>
</gene>
<keyword evidence="3" id="KW-1185">Reference proteome</keyword>